<evidence type="ECO:0000256" key="1">
    <source>
        <dbReference type="SAM" id="Phobius"/>
    </source>
</evidence>
<dbReference type="AlphaFoldDB" id="T1JPE3"/>
<keyword evidence="1" id="KW-1133">Transmembrane helix</keyword>
<dbReference type="Pfam" id="PF01757">
    <property type="entry name" value="Acyl_transf_3"/>
    <property type="match status" value="1"/>
</dbReference>
<evidence type="ECO:0000313" key="3">
    <source>
        <dbReference type="EnsemblMetazoa" id="SMAR015720-PA"/>
    </source>
</evidence>
<dbReference type="PhylomeDB" id="T1JPE3"/>
<dbReference type="EMBL" id="JH431792">
    <property type="status" value="NOT_ANNOTATED_CDS"/>
    <property type="molecule type" value="Genomic_DNA"/>
</dbReference>
<protein>
    <recommendedName>
        <fullName evidence="2">Acyltransferase 3 domain-containing protein</fullName>
    </recommendedName>
</protein>
<keyword evidence="1" id="KW-0812">Transmembrane</keyword>
<name>T1JPE3_STRMM</name>
<dbReference type="OMA" id="SAYLIHM"/>
<dbReference type="Proteomes" id="UP000014500">
    <property type="component" value="Unassembled WGS sequence"/>
</dbReference>
<feature type="transmembrane region" description="Helical" evidence="1">
    <location>
        <begin position="75"/>
        <end position="97"/>
    </location>
</feature>
<accession>T1JPE3</accession>
<organism evidence="3 4">
    <name type="scientific">Strigamia maritima</name>
    <name type="common">European centipede</name>
    <name type="synonym">Geophilus maritimus</name>
    <dbReference type="NCBI Taxonomy" id="126957"/>
    <lineage>
        <taxon>Eukaryota</taxon>
        <taxon>Metazoa</taxon>
        <taxon>Ecdysozoa</taxon>
        <taxon>Arthropoda</taxon>
        <taxon>Myriapoda</taxon>
        <taxon>Chilopoda</taxon>
        <taxon>Pleurostigmophora</taxon>
        <taxon>Geophilomorpha</taxon>
        <taxon>Linotaeniidae</taxon>
        <taxon>Strigamia</taxon>
    </lineage>
</organism>
<feature type="domain" description="Acyltransferase 3" evidence="2">
    <location>
        <begin position="9"/>
        <end position="144"/>
    </location>
</feature>
<evidence type="ECO:0000259" key="2">
    <source>
        <dbReference type="Pfam" id="PF01757"/>
    </source>
</evidence>
<dbReference type="eggNOG" id="KOG3700">
    <property type="taxonomic scope" value="Eukaryota"/>
</dbReference>
<sequence length="150" mass="16763">MYEQSYDRIGPFVIGMACGYLLQKQENRGNTNKTVIAFGWVIAAGLSSSVVFGAFNTHPSQGVSSLYYALAHSTWSLALSWMIYACCNGFGGFVNRFLSLLVWKPLSRLTYSAYLIHMLIIHLYFLTGDETPHFTQLLPFSSLVPIAVYT</sequence>
<proteinExistence type="predicted"/>
<dbReference type="PANTHER" id="PTHR11161">
    <property type="entry name" value="O-ACYLTRANSFERASE"/>
    <property type="match status" value="1"/>
</dbReference>
<dbReference type="GO" id="GO:0016747">
    <property type="term" value="F:acyltransferase activity, transferring groups other than amino-acyl groups"/>
    <property type="evidence" value="ECO:0007669"/>
    <property type="project" value="InterPro"/>
</dbReference>
<dbReference type="InterPro" id="IPR002656">
    <property type="entry name" value="Acyl_transf_3_dom"/>
</dbReference>
<reference evidence="3" key="2">
    <citation type="submission" date="2015-02" db="UniProtKB">
        <authorList>
            <consortium name="EnsemblMetazoa"/>
        </authorList>
    </citation>
    <scope>IDENTIFICATION</scope>
</reference>
<keyword evidence="4" id="KW-1185">Reference proteome</keyword>
<dbReference type="InterPro" id="IPR052728">
    <property type="entry name" value="O2_lipid_transport_reg"/>
</dbReference>
<dbReference type="PANTHER" id="PTHR11161:SF0">
    <property type="entry name" value="O-ACYLTRANSFERASE LIKE PROTEIN"/>
    <property type="match status" value="1"/>
</dbReference>
<dbReference type="EnsemblMetazoa" id="SMAR015720-RA">
    <property type="protein sequence ID" value="SMAR015720-PA"/>
    <property type="gene ID" value="SMAR015720"/>
</dbReference>
<feature type="transmembrane region" description="Helical" evidence="1">
    <location>
        <begin position="35"/>
        <end position="55"/>
    </location>
</feature>
<feature type="transmembrane region" description="Helical" evidence="1">
    <location>
        <begin position="109"/>
        <end position="127"/>
    </location>
</feature>
<keyword evidence="1" id="KW-0472">Membrane</keyword>
<reference evidence="4" key="1">
    <citation type="submission" date="2011-05" db="EMBL/GenBank/DDBJ databases">
        <authorList>
            <person name="Richards S.R."/>
            <person name="Qu J."/>
            <person name="Jiang H."/>
            <person name="Jhangiani S.N."/>
            <person name="Agravi P."/>
            <person name="Goodspeed R."/>
            <person name="Gross S."/>
            <person name="Mandapat C."/>
            <person name="Jackson L."/>
            <person name="Mathew T."/>
            <person name="Pu L."/>
            <person name="Thornton R."/>
            <person name="Saada N."/>
            <person name="Wilczek-Boney K.B."/>
            <person name="Lee S."/>
            <person name="Kovar C."/>
            <person name="Wu Y."/>
            <person name="Scherer S.E."/>
            <person name="Worley K.C."/>
            <person name="Muzny D.M."/>
            <person name="Gibbs R."/>
        </authorList>
    </citation>
    <scope>NUCLEOTIDE SEQUENCE</scope>
    <source>
        <strain evidence="4">Brora</strain>
    </source>
</reference>
<evidence type="ECO:0000313" key="4">
    <source>
        <dbReference type="Proteomes" id="UP000014500"/>
    </source>
</evidence>
<dbReference type="STRING" id="126957.T1JPE3"/>
<dbReference type="HOGENOM" id="CLU_101518_1_0_1"/>